<protein>
    <submittedName>
        <fullName evidence="2">Uncharacterized protein</fullName>
    </submittedName>
</protein>
<gene>
    <name evidence="2" type="ORF">DdX_21295</name>
</gene>
<dbReference type="EMBL" id="JAKKPZ010000779">
    <property type="protein sequence ID" value="KAI1692368.1"/>
    <property type="molecule type" value="Genomic_DNA"/>
</dbReference>
<organism evidence="2 3">
    <name type="scientific">Ditylenchus destructor</name>
    <dbReference type="NCBI Taxonomy" id="166010"/>
    <lineage>
        <taxon>Eukaryota</taxon>
        <taxon>Metazoa</taxon>
        <taxon>Ecdysozoa</taxon>
        <taxon>Nematoda</taxon>
        <taxon>Chromadorea</taxon>
        <taxon>Rhabditida</taxon>
        <taxon>Tylenchina</taxon>
        <taxon>Tylenchomorpha</taxon>
        <taxon>Sphaerularioidea</taxon>
        <taxon>Anguinidae</taxon>
        <taxon>Anguininae</taxon>
        <taxon>Ditylenchus</taxon>
    </lineage>
</organism>
<keyword evidence="3" id="KW-1185">Reference proteome</keyword>
<name>A0AAD4QVV0_9BILA</name>
<feature type="compositionally biased region" description="Basic residues" evidence="1">
    <location>
        <begin position="119"/>
        <end position="128"/>
    </location>
</feature>
<comment type="caution">
    <text evidence="2">The sequence shown here is derived from an EMBL/GenBank/DDBJ whole genome shotgun (WGS) entry which is preliminary data.</text>
</comment>
<feature type="region of interest" description="Disordered" evidence="1">
    <location>
        <begin position="351"/>
        <end position="421"/>
    </location>
</feature>
<evidence type="ECO:0000313" key="2">
    <source>
        <dbReference type="EMBL" id="KAI1692368.1"/>
    </source>
</evidence>
<evidence type="ECO:0000256" key="1">
    <source>
        <dbReference type="SAM" id="MobiDB-lite"/>
    </source>
</evidence>
<feature type="compositionally biased region" description="Basic and acidic residues" evidence="1">
    <location>
        <begin position="358"/>
        <end position="376"/>
    </location>
</feature>
<accession>A0AAD4QVV0</accession>
<evidence type="ECO:0000313" key="3">
    <source>
        <dbReference type="Proteomes" id="UP001201812"/>
    </source>
</evidence>
<dbReference type="Proteomes" id="UP001201812">
    <property type="component" value="Unassembled WGS sequence"/>
</dbReference>
<reference evidence="2" key="1">
    <citation type="submission" date="2022-01" db="EMBL/GenBank/DDBJ databases">
        <title>Genome Sequence Resource for Two Populations of Ditylenchus destructor, the Migratory Endoparasitic Phytonematode.</title>
        <authorList>
            <person name="Zhang H."/>
            <person name="Lin R."/>
            <person name="Xie B."/>
        </authorList>
    </citation>
    <scope>NUCLEOTIDE SEQUENCE</scope>
    <source>
        <strain evidence="2">BazhouSP</strain>
    </source>
</reference>
<feature type="region of interest" description="Disordered" evidence="1">
    <location>
        <begin position="84"/>
        <end position="145"/>
    </location>
</feature>
<dbReference type="AlphaFoldDB" id="A0AAD4QVV0"/>
<sequence>MSDTQDGESAFMQYFGGNSTAAVKYLLESFWEECQQERPELQKLTELGRQFLETKNNVKDATKAAFLSAKDVARVKIGEVKQKLPQPKPPVAPKGIVIDSRRMPTSSSDPYDQPEVARRRGLRRKRAATKGQTAAASGKQEETNPDKILEDLKSKFQSHMRKSVFDYLARRLYQILALKACENPTWSQDLSEEAYDKKLHVEPTGCPVLPRPDDVSKEEFKQLQYATRAQALLIQEGLTDEGFKSIVTQMEYNVKNAPKNGANSDVDVCTEEGRKAVDQLFPLHFAPAGAPSVNCSPPDSEFNKWRSNLGNELDKIFANTSAIPSVSILGLESDGIKQTMEELEKLLKEIEADPDIPQAEKEEDKKEFENMKREAEAILAAGDQAAPETTPSKKGGNGKNAGSKGVSGTIPPAGKKNGNNG</sequence>
<proteinExistence type="predicted"/>